<dbReference type="SUPFAM" id="SSF50998">
    <property type="entry name" value="Quinoprotein alcohol dehydrogenase-like"/>
    <property type="match status" value="1"/>
</dbReference>
<evidence type="ECO:0000259" key="4">
    <source>
        <dbReference type="Pfam" id="PF04192"/>
    </source>
</evidence>
<evidence type="ECO:0000313" key="6">
    <source>
        <dbReference type="EMBL" id="CAD7393469.1"/>
    </source>
</evidence>
<proteinExistence type="predicted"/>
<dbReference type="GO" id="GO:0034388">
    <property type="term" value="C:Pwp2p-containing subcomplex of 90S preribosome"/>
    <property type="evidence" value="ECO:0007669"/>
    <property type="project" value="TreeGrafter"/>
</dbReference>
<dbReference type="GO" id="GO:0006364">
    <property type="term" value="P:rRNA processing"/>
    <property type="evidence" value="ECO:0007669"/>
    <property type="project" value="InterPro"/>
</dbReference>
<evidence type="ECO:0008006" key="7">
    <source>
        <dbReference type="Google" id="ProtNLM"/>
    </source>
</evidence>
<feature type="domain" description="WDR36/Utp21 C-terminal" evidence="4">
    <location>
        <begin position="733"/>
        <end position="934"/>
    </location>
</feature>
<dbReference type="InterPro" id="IPR001680">
    <property type="entry name" value="WD40_rpt"/>
</dbReference>
<dbReference type="SUPFAM" id="SSF50978">
    <property type="entry name" value="WD40 repeat-like"/>
    <property type="match status" value="2"/>
</dbReference>
<reference evidence="6" key="1">
    <citation type="submission" date="2020-11" db="EMBL/GenBank/DDBJ databases">
        <authorList>
            <person name="Tran Van P."/>
        </authorList>
    </citation>
    <scope>NUCLEOTIDE SEQUENCE</scope>
</reference>
<dbReference type="AlphaFoldDB" id="A0A7R9CB76"/>
<feature type="domain" description="WDR36/Utp21 N-terminal" evidence="5">
    <location>
        <begin position="36"/>
        <end position="301"/>
    </location>
</feature>
<keyword evidence="2" id="KW-0677">Repeat</keyword>
<evidence type="ECO:0000256" key="3">
    <source>
        <dbReference type="PROSITE-ProRule" id="PRU00221"/>
    </source>
</evidence>
<dbReference type="PROSITE" id="PS00678">
    <property type="entry name" value="WD_REPEATS_1"/>
    <property type="match status" value="1"/>
</dbReference>
<dbReference type="InterPro" id="IPR019775">
    <property type="entry name" value="WD40_repeat_CS"/>
</dbReference>
<dbReference type="PROSITE" id="PS50294">
    <property type="entry name" value="WD_REPEATS_REGION"/>
    <property type="match status" value="2"/>
</dbReference>
<dbReference type="PROSITE" id="PS50082">
    <property type="entry name" value="WD_REPEATS_2"/>
    <property type="match status" value="2"/>
</dbReference>
<protein>
    <recommendedName>
        <fullName evidence="7">WD repeat domain 36</fullName>
    </recommendedName>
</protein>
<dbReference type="Pfam" id="PF25168">
    <property type="entry name" value="Beta-prop_WDR36-Utp21_2nd"/>
    <property type="match status" value="1"/>
</dbReference>
<keyword evidence="1 3" id="KW-0853">WD repeat</keyword>
<accession>A0A7R9CB76</accession>
<dbReference type="PANTHER" id="PTHR22840:SF12">
    <property type="entry name" value="WD REPEAT-CONTAINING PROTEIN 36"/>
    <property type="match status" value="1"/>
</dbReference>
<dbReference type="PANTHER" id="PTHR22840">
    <property type="entry name" value="WD REPEAT-CONTAINING PROTEIN 36"/>
    <property type="match status" value="1"/>
</dbReference>
<dbReference type="InterPro" id="IPR011047">
    <property type="entry name" value="Quinoprotein_ADH-like_sf"/>
</dbReference>
<dbReference type="SMART" id="SM00320">
    <property type="entry name" value="WD40"/>
    <property type="match status" value="12"/>
</dbReference>
<dbReference type="InterPro" id="IPR059157">
    <property type="entry name" value="WDR36-Utp21_N"/>
</dbReference>
<name>A0A7R9CB76_TIMCR</name>
<evidence type="ECO:0000256" key="2">
    <source>
        <dbReference type="ARBA" id="ARBA00022737"/>
    </source>
</evidence>
<dbReference type="InterPro" id="IPR036322">
    <property type="entry name" value="WD40_repeat_dom_sf"/>
</dbReference>
<gene>
    <name evidence="6" type="ORF">TCEB3V08_LOCUS1438</name>
</gene>
<dbReference type="GO" id="GO:0032040">
    <property type="term" value="C:small-subunit processome"/>
    <property type="evidence" value="ECO:0007669"/>
    <property type="project" value="InterPro"/>
</dbReference>
<dbReference type="Pfam" id="PF25171">
    <property type="entry name" value="Beta-prop_WDR36-Utp21_1st"/>
    <property type="match status" value="1"/>
</dbReference>
<dbReference type="FunFam" id="2.130.10.10:FF:000109">
    <property type="entry name" value="WD repeat domain 36"/>
    <property type="match status" value="1"/>
</dbReference>
<feature type="repeat" description="WD" evidence="3">
    <location>
        <begin position="267"/>
        <end position="298"/>
    </location>
</feature>
<dbReference type="Gene3D" id="2.130.10.10">
    <property type="entry name" value="YVTN repeat-like/Quinoprotein amine dehydrogenase"/>
    <property type="match status" value="3"/>
</dbReference>
<dbReference type="Pfam" id="PF00400">
    <property type="entry name" value="WD40"/>
    <property type="match status" value="1"/>
</dbReference>
<evidence type="ECO:0000256" key="1">
    <source>
        <dbReference type="ARBA" id="ARBA00022574"/>
    </source>
</evidence>
<dbReference type="EMBL" id="OC316728">
    <property type="protein sequence ID" value="CAD7393469.1"/>
    <property type="molecule type" value="Genomic_DNA"/>
</dbReference>
<dbReference type="Pfam" id="PF04192">
    <property type="entry name" value="Utp21"/>
    <property type="match status" value="1"/>
</dbReference>
<dbReference type="InterPro" id="IPR007319">
    <property type="entry name" value="WDR36/Utp21_C"/>
</dbReference>
<evidence type="ECO:0000259" key="5">
    <source>
        <dbReference type="Pfam" id="PF25171"/>
    </source>
</evidence>
<feature type="repeat" description="WD" evidence="3">
    <location>
        <begin position="607"/>
        <end position="648"/>
    </location>
</feature>
<organism evidence="6">
    <name type="scientific">Timema cristinae</name>
    <name type="common">Walking stick</name>
    <dbReference type="NCBI Taxonomy" id="61476"/>
    <lineage>
        <taxon>Eukaryota</taxon>
        <taxon>Metazoa</taxon>
        <taxon>Ecdysozoa</taxon>
        <taxon>Arthropoda</taxon>
        <taxon>Hexapoda</taxon>
        <taxon>Insecta</taxon>
        <taxon>Pterygota</taxon>
        <taxon>Neoptera</taxon>
        <taxon>Polyneoptera</taxon>
        <taxon>Phasmatodea</taxon>
        <taxon>Timematodea</taxon>
        <taxon>Timematoidea</taxon>
        <taxon>Timematidae</taxon>
        <taxon>Timema</taxon>
    </lineage>
</organism>
<sequence length="936" mass="103204">MSETSRIFQKNKALGYVSNHVPLVARYIKLRKENLVVTCVGKSFHTYGCTHFTLLSVSGHHDEDIRCLSADSFLVFTASGNIVYAWRRGTELKHTYTGHTAPVNIILPFGPHLVTVDEGSALKLWDIKTEELQAELSFSRDVFQVTALIHPATYLNKVLLGSEQGSLELWNLKTCTRVFVFPGWGTPVTVLEQAPAINVVAIGTASGKIVLHNLKFDQTLMELSQDWGAVTSLSFRTDNHPVLVSGSVTGALVFWDLEHRKVFSQIQAAHSKAVTGLKCLPNEPLLVTSSPDNSLKMWIFDMLDGGAREGHTAPPTCIKFHGADGHNLLSTGGDCTLRIFSTITETFNKSLGRASYNRNLSRKKGKSEGHTAPPTCIKFHGADGHNLLSTGGDCTLRIFSTITETFNKSLGRASYNRNLSRKKAIAQLASESTRGKQWADTAAVHHGIPIVTTWSYDKLKMGDVKLVPERFSHNNKNNYGHVSATCVCITHCGNFVVIGYTTGHVDRFNIQSGLPRGNYGSPLAHNGPVRGVATDGLNQVTITGGSDCLVKFWSFKPPGKAPLSILRLEEPVNMFCSHRESSMLAVALQDYTVVVVDIDIRSVVRKFLGHSGQVTTMDFSPDSRWLITASMDCTLRTWDIPSAQLIDCFQVESPCVSLSMSPTGALLATAHVDCLGLFLWSNRTLYSHVSLRPLLQQEDIPTMGLPIPLGEETELPHNFDQEDTDLKYQSPAQISQELVTLSSLPSSRWHNLLHLDTIKMRNKPKDAPKVPKAAPFFLPTIPSLEVRFELGQTDKPGGQIRDGSSVDIHSFTVFGKLLNQSRETGNFAPAIDKFLSLGPSALDFEVNSLSMEGGGSLELMLQYLKLVKFMLDSNNNFELAQSYLGLFLKTHGDTIASQPLLREYLKTLESSQMAGWFSLQRKLLYSLCVVQAIRNV</sequence>
<dbReference type="InterPro" id="IPR015943">
    <property type="entry name" value="WD40/YVTN_repeat-like_dom_sf"/>
</dbReference>